<dbReference type="Proteomes" id="UP000017819">
    <property type="component" value="Unassembled WGS sequence"/>
</dbReference>
<reference evidence="4 5" key="1">
    <citation type="journal article" date="2014" name="Genome Announc.">
        <title>Draft Genome Sequence of Lutibaculum baratangense Strain AMV1T, Isolated from a Mud Volcano in Andamans, India.</title>
        <authorList>
            <person name="Singh A."/>
            <person name="Sreenivas A."/>
            <person name="Sathyanarayana Reddy G."/>
            <person name="Pinnaka A.K."/>
            <person name="Shivaji S."/>
        </authorList>
    </citation>
    <scope>NUCLEOTIDE SEQUENCE [LARGE SCALE GENOMIC DNA]</scope>
    <source>
        <strain evidence="4 5">AMV1</strain>
    </source>
</reference>
<dbReference type="PANTHER" id="PTHR24321:SF15">
    <property type="entry name" value="OXIDOREDUCTASE UCPA"/>
    <property type="match status" value="1"/>
</dbReference>
<protein>
    <submittedName>
        <fullName evidence="4">3-oxoacyl-[acyl-carrier protein] reductase</fullName>
        <ecNumber evidence="4">1.1.1.100</ecNumber>
    </submittedName>
</protein>
<feature type="domain" description="Ketoreductase" evidence="3">
    <location>
        <begin position="7"/>
        <end position="197"/>
    </location>
</feature>
<accession>V4RR61</accession>
<dbReference type="GO" id="GO:0004316">
    <property type="term" value="F:3-oxoacyl-[acyl-carrier-protein] reductase (NADPH) activity"/>
    <property type="evidence" value="ECO:0007669"/>
    <property type="project" value="UniProtKB-EC"/>
</dbReference>
<keyword evidence="2 4" id="KW-0560">Oxidoreductase</keyword>
<sequence length="259" mass="27612">MGRVKDKVALVTGGSVGLGEATARLLAREGAKVVVTDIQDEKGETVARDIAAAGGEALYLHHDVADEAAWEQVIAATVERFGRLDVLVNNAGIGTGCPPEEQTLEDWRRLMSINLDGVFLGTKHAILAMKAHKPMTQGSIVNLSSIEGLVGDPNLGAYNASKGGVRIYTKSVALYCAKEGLGIRANSVHPGYIWTPMVENYLRENDNLEEGRAQLDALHPIGHVGEPDDIAYGVLYLASDESKFVTGTELVIDGGYTAQ</sequence>
<dbReference type="EMBL" id="AWXZ01000018">
    <property type="protein sequence ID" value="ESR25635.1"/>
    <property type="molecule type" value="Genomic_DNA"/>
</dbReference>
<dbReference type="Gene3D" id="3.40.50.720">
    <property type="entry name" value="NAD(P)-binding Rossmann-like Domain"/>
    <property type="match status" value="1"/>
</dbReference>
<evidence type="ECO:0000313" key="4">
    <source>
        <dbReference type="EMBL" id="ESR25635.1"/>
    </source>
</evidence>
<proteinExistence type="inferred from homology"/>
<keyword evidence="5" id="KW-1185">Reference proteome</keyword>
<dbReference type="AlphaFoldDB" id="V4RR61"/>
<dbReference type="InterPro" id="IPR002347">
    <property type="entry name" value="SDR_fam"/>
</dbReference>
<dbReference type="PANTHER" id="PTHR24321">
    <property type="entry name" value="DEHYDROGENASES, SHORT CHAIN"/>
    <property type="match status" value="1"/>
</dbReference>
<dbReference type="InterPro" id="IPR036291">
    <property type="entry name" value="NAD(P)-bd_dom_sf"/>
</dbReference>
<dbReference type="PATRIC" id="fig|631454.5.peg.1450"/>
<evidence type="ECO:0000313" key="5">
    <source>
        <dbReference type="Proteomes" id="UP000017819"/>
    </source>
</evidence>
<dbReference type="RefSeq" id="WP_023431610.1">
    <property type="nucleotide sequence ID" value="NZ_AWXZ01000018.1"/>
</dbReference>
<dbReference type="Pfam" id="PF13561">
    <property type="entry name" value="adh_short_C2"/>
    <property type="match status" value="1"/>
</dbReference>
<dbReference type="NCBIfam" id="NF005559">
    <property type="entry name" value="PRK07231.1"/>
    <property type="match status" value="1"/>
</dbReference>
<comment type="similarity">
    <text evidence="1">Belongs to the short-chain dehydrogenases/reductases (SDR) family.</text>
</comment>
<dbReference type="InterPro" id="IPR020904">
    <property type="entry name" value="Sc_DH/Rdtase_CS"/>
</dbReference>
<dbReference type="eggNOG" id="COG1028">
    <property type="taxonomic scope" value="Bacteria"/>
</dbReference>
<name>V4RR61_9HYPH</name>
<dbReference type="InterPro" id="IPR057326">
    <property type="entry name" value="KR_dom"/>
</dbReference>
<gene>
    <name evidence="4" type="ORF">N177_1468</name>
</gene>
<dbReference type="STRING" id="631454.N177_1468"/>
<dbReference type="PRINTS" id="PR00080">
    <property type="entry name" value="SDRFAMILY"/>
</dbReference>
<comment type="caution">
    <text evidence="4">The sequence shown here is derived from an EMBL/GenBank/DDBJ whole genome shotgun (WGS) entry which is preliminary data.</text>
</comment>
<organism evidence="4 5">
    <name type="scientific">Lutibaculum baratangense AMV1</name>
    <dbReference type="NCBI Taxonomy" id="631454"/>
    <lineage>
        <taxon>Bacteria</taxon>
        <taxon>Pseudomonadati</taxon>
        <taxon>Pseudomonadota</taxon>
        <taxon>Alphaproteobacteria</taxon>
        <taxon>Hyphomicrobiales</taxon>
        <taxon>Tepidamorphaceae</taxon>
        <taxon>Lutibaculum</taxon>
    </lineage>
</organism>
<dbReference type="SUPFAM" id="SSF51735">
    <property type="entry name" value="NAD(P)-binding Rossmann-fold domains"/>
    <property type="match status" value="1"/>
</dbReference>
<dbReference type="EC" id="1.1.1.100" evidence="4"/>
<evidence type="ECO:0000256" key="2">
    <source>
        <dbReference type="ARBA" id="ARBA00023002"/>
    </source>
</evidence>
<evidence type="ECO:0000256" key="1">
    <source>
        <dbReference type="ARBA" id="ARBA00006484"/>
    </source>
</evidence>
<dbReference type="PRINTS" id="PR00081">
    <property type="entry name" value="GDHRDH"/>
</dbReference>
<dbReference type="FunFam" id="3.40.50.720:FF:000084">
    <property type="entry name" value="Short-chain dehydrogenase reductase"/>
    <property type="match status" value="1"/>
</dbReference>
<dbReference type="SMART" id="SM00822">
    <property type="entry name" value="PKS_KR"/>
    <property type="match status" value="1"/>
</dbReference>
<dbReference type="PROSITE" id="PS00061">
    <property type="entry name" value="ADH_SHORT"/>
    <property type="match status" value="1"/>
</dbReference>
<dbReference type="OrthoDB" id="198783at2"/>
<evidence type="ECO:0000259" key="3">
    <source>
        <dbReference type="SMART" id="SM00822"/>
    </source>
</evidence>